<dbReference type="GO" id="GO:0004556">
    <property type="term" value="F:alpha-amylase activity"/>
    <property type="evidence" value="ECO:0007669"/>
    <property type="project" value="UniProtKB-EC"/>
</dbReference>
<dbReference type="SUPFAM" id="SSF51011">
    <property type="entry name" value="Glycosyl hydrolase domain"/>
    <property type="match status" value="1"/>
</dbReference>
<dbReference type="PANTHER" id="PTHR10357:SF215">
    <property type="entry name" value="ALPHA-AMYLASE 1"/>
    <property type="match status" value="1"/>
</dbReference>
<dbReference type="InterPro" id="IPR006047">
    <property type="entry name" value="GH13_cat_dom"/>
</dbReference>
<feature type="binding site" evidence="17">
    <location>
        <position position="101"/>
    </location>
    <ligand>
        <name>substrate</name>
    </ligand>
</feature>
<evidence type="ECO:0000256" key="10">
    <source>
        <dbReference type="ARBA" id="ARBA00023180"/>
    </source>
</evidence>
<comment type="similarity">
    <text evidence="3">Belongs to the glycosyl hydrolase 13 family.</text>
</comment>
<dbReference type="SUPFAM" id="SSF51445">
    <property type="entry name" value="(Trans)glycosidases"/>
    <property type="match status" value="1"/>
</dbReference>
<feature type="binding site" evidence="15">
    <location>
        <position position="256"/>
    </location>
    <ligand>
        <name>Ca(2+)</name>
        <dbReference type="ChEBI" id="CHEBI:29108"/>
        <label>2</label>
    </ligand>
</feature>
<name>A0A284R6M1_ARMOS</name>
<evidence type="ECO:0000259" key="19">
    <source>
        <dbReference type="SMART" id="SM00642"/>
    </source>
</evidence>
<evidence type="ECO:0000256" key="9">
    <source>
        <dbReference type="ARBA" id="ARBA00023157"/>
    </source>
</evidence>
<keyword evidence="7" id="KW-0378">Hydrolase</keyword>
<evidence type="ECO:0000256" key="14">
    <source>
        <dbReference type="PIRSR" id="PIRSR001024-2"/>
    </source>
</evidence>
<feature type="signal peptide" evidence="18">
    <location>
        <begin position="1"/>
        <end position="19"/>
    </location>
</feature>
<evidence type="ECO:0000313" key="21">
    <source>
        <dbReference type="Proteomes" id="UP000219338"/>
    </source>
</evidence>
<evidence type="ECO:0000256" key="8">
    <source>
        <dbReference type="ARBA" id="ARBA00022837"/>
    </source>
</evidence>
<keyword evidence="9 16" id="KW-1015">Disulfide bond</keyword>
<evidence type="ECO:0000256" key="3">
    <source>
        <dbReference type="ARBA" id="ARBA00008061"/>
    </source>
</evidence>
<dbReference type="Pfam" id="PF09260">
    <property type="entry name" value="A_amylase_dom_C"/>
    <property type="match status" value="1"/>
</dbReference>
<accession>A0A284R6M1</accession>
<dbReference type="EMBL" id="FUEG01000005">
    <property type="protein sequence ID" value="SJL04363.1"/>
    <property type="molecule type" value="Genomic_DNA"/>
</dbReference>
<feature type="binding site" evidence="17">
    <location>
        <position position="53"/>
    </location>
    <ligand>
        <name>substrate</name>
    </ligand>
</feature>
<comment type="cofactor">
    <cofactor evidence="2">
        <name>Ca(2+)</name>
        <dbReference type="ChEBI" id="CHEBI:29108"/>
    </cofactor>
</comment>
<dbReference type="PANTHER" id="PTHR10357">
    <property type="entry name" value="ALPHA-AMYLASE FAMILY MEMBER"/>
    <property type="match status" value="1"/>
</dbReference>
<keyword evidence="21" id="KW-1185">Reference proteome</keyword>
<feature type="binding site" evidence="17">
    <location>
        <position position="371"/>
    </location>
    <ligand>
        <name>substrate</name>
    </ligand>
</feature>
<dbReference type="InterPro" id="IPR013780">
    <property type="entry name" value="Glyco_hydro_b"/>
</dbReference>
<dbReference type="Pfam" id="PF00128">
    <property type="entry name" value="Alpha-amylase"/>
    <property type="match status" value="1"/>
</dbReference>
<feature type="binding site" evidence="17">
    <location>
        <position position="230"/>
    </location>
    <ligand>
        <name>substrate</name>
    </ligand>
</feature>
<keyword evidence="10" id="KW-0325">Glycoprotein</keyword>
<feature type="binding site" evidence="17">
    <location>
        <position position="140"/>
    </location>
    <ligand>
        <name>substrate</name>
    </ligand>
</feature>
<dbReference type="CDD" id="cd11319">
    <property type="entry name" value="AmyAc_euk_AmyA"/>
    <property type="match status" value="1"/>
</dbReference>
<evidence type="ECO:0000256" key="7">
    <source>
        <dbReference type="ARBA" id="ARBA00022801"/>
    </source>
</evidence>
<feature type="disulfide bond" evidence="16">
    <location>
        <begin position="48"/>
        <end position="56"/>
    </location>
</feature>
<keyword evidence="11" id="KW-0119">Carbohydrate metabolism</keyword>
<evidence type="ECO:0000256" key="4">
    <source>
        <dbReference type="ARBA" id="ARBA00012595"/>
    </source>
</evidence>
<dbReference type="AlphaFoldDB" id="A0A284R6M1"/>
<dbReference type="FunFam" id="3.20.20.80:FF:000120">
    <property type="entry name" value="Alpha-amylase A"/>
    <property type="match status" value="1"/>
</dbReference>
<organism evidence="20 21">
    <name type="scientific">Armillaria ostoyae</name>
    <name type="common">Armillaria root rot fungus</name>
    <dbReference type="NCBI Taxonomy" id="47428"/>
    <lineage>
        <taxon>Eukaryota</taxon>
        <taxon>Fungi</taxon>
        <taxon>Dikarya</taxon>
        <taxon>Basidiomycota</taxon>
        <taxon>Agaricomycotina</taxon>
        <taxon>Agaricomycetes</taxon>
        <taxon>Agaricomycetidae</taxon>
        <taxon>Agaricales</taxon>
        <taxon>Marasmiineae</taxon>
        <taxon>Physalacriaceae</taxon>
        <taxon>Armillaria</taxon>
    </lineage>
</organism>
<evidence type="ECO:0000256" key="1">
    <source>
        <dbReference type="ARBA" id="ARBA00000548"/>
    </source>
</evidence>
<comment type="catalytic activity">
    <reaction evidence="1">
        <text>Endohydrolysis of (1-&gt;4)-alpha-D-glucosidic linkages in polysaccharides containing three or more (1-&gt;4)-alpha-linked D-glucose units.</text>
        <dbReference type="EC" id="3.2.1.1"/>
    </reaction>
</comment>
<evidence type="ECO:0000256" key="15">
    <source>
        <dbReference type="PIRSR" id="PIRSR001024-3"/>
    </source>
</evidence>
<evidence type="ECO:0000256" key="16">
    <source>
        <dbReference type="PIRSR" id="PIRSR001024-4"/>
    </source>
</evidence>
<evidence type="ECO:0000256" key="11">
    <source>
        <dbReference type="ARBA" id="ARBA00023277"/>
    </source>
</evidence>
<feature type="disulfide bond" evidence="16">
    <location>
        <begin position="176"/>
        <end position="190"/>
    </location>
</feature>
<feature type="domain" description="Glycosyl hydrolase family 13 catalytic" evidence="19">
    <location>
        <begin position="32"/>
        <end position="397"/>
    </location>
</feature>
<dbReference type="SMART" id="SM00642">
    <property type="entry name" value="Aamy"/>
    <property type="match status" value="1"/>
</dbReference>
<evidence type="ECO:0000256" key="18">
    <source>
        <dbReference type="SAM" id="SignalP"/>
    </source>
</evidence>
<dbReference type="GO" id="GO:0016052">
    <property type="term" value="P:carbohydrate catabolic process"/>
    <property type="evidence" value="ECO:0007669"/>
    <property type="project" value="InterPro"/>
</dbReference>
<feature type="binding site" evidence="15">
    <location>
        <position position="201"/>
    </location>
    <ligand>
        <name>Ca(2+)</name>
        <dbReference type="ChEBI" id="CHEBI:29108"/>
        <label>1</label>
    </ligand>
</feature>
<dbReference type="InterPro" id="IPR013777">
    <property type="entry name" value="A-amylase-like"/>
</dbReference>
<dbReference type="STRING" id="47428.A0A284R6M1"/>
<dbReference type="InterPro" id="IPR017853">
    <property type="entry name" value="GH"/>
</dbReference>
<dbReference type="Gene3D" id="3.20.20.80">
    <property type="entry name" value="Glycosidases"/>
    <property type="match status" value="1"/>
</dbReference>
<dbReference type="PIRSF" id="PIRSF001024">
    <property type="entry name" value="Alph-amyl_fung"/>
    <property type="match status" value="1"/>
</dbReference>
<dbReference type="OMA" id="IKNAMTW"/>
<evidence type="ECO:0000256" key="17">
    <source>
        <dbReference type="PIRSR" id="PIRSR001024-5"/>
    </source>
</evidence>
<evidence type="ECO:0000313" key="20">
    <source>
        <dbReference type="EMBL" id="SJL04363.1"/>
    </source>
</evidence>
<evidence type="ECO:0000256" key="6">
    <source>
        <dbReference type="ARBA" id="ARBA00022729"/>
    </source>
</evidence>
<protein>
    <recommendedName>
        <fullName evidence="4">alpha-amylase</fullName>
        <ecNumber evidence="4">3.2.1.1</ecNumber>
    </recommendedName>
</protein>
<dbReference type="Proteomes" id="UP000219338">
    <property type="component" value="Unassembled WGS sequence"/>
</dbReference>
<feature type="active site" description="Proton donor" evidence="13">
    <location>
        <position position="256"/>
    </location>
</feature>
<feature type="chain" id="PRO_5013397921" description="alpha-amylase" evidence="18">
    <location>
        <begin position="20"/>
        <end position="537"/>
    </location>
</feature>
<sequence length="537" mass="59663">MLRYLHALTLFSSISVSFAASADQWQSRSIYQLLTDRFAVRNNAGAPCNTSDQKLCGGSWIGITEHLDYIQNMGFDAIWISPVVENIDDKTPYGEPYHGYWTKNISSLNPHFGKPDDLETLSSAVHDRGMYIMVDVVVNHFASVPSHPGANISSLNDFDLSSLSPFSSSSEFHPFCWIEDYSNQTRAEQCWLGDKNLALVDINTEDPKVVTTMNTWISSLVKDYNIDGIRIDAAKHIRKDFWPDFVKAAGVFSIGEIYDKNVSFLKDYTEVMDSVLDYPSYFALSAAFSSTQGNFSDLLDVSTASQQSYKRGVFGTGSFLENHDLPRFQSQTGDLALIKNAMTWPFVTDAIPILYYGQEQGYQGAKDPDNREALWLSGYVTENKTLMSLVKNLNAARKSAISLNSSFLTTPMTFIPQESNHAIAISKPPLLTLLTNVGQSGTVSWNVPGVFDANQALVDVLTCNQYVVPSNANMTVSSSDGSPKVLMPATVADQVCEYGEKNIARKRRYGNKALLTIKAEWETFGITLLFMLSGWLF</sequence>
<feature type="binding site" evidence="15">
    <location>
        <position position="232"/>
    </location>
    <ligand>
        <name>Ca(2+)</name>
        <dbReference type="ChEBI" id="CHEBI:29108"/>
        <label>2</label>
    </ligand>
</feature>
<reference evidence="21" key="1">
    <citation type="journal article" date="2017" name="Nat. Ecol. Evol.">
        <title>Genome expansion and lineage-specific genetic innovations in the forest pathogenic fungi Armillaria.</title>
        <authorList>
            <person name="Sipos G."/>
            <person name="Prasanna A.N."/>
            <person name="Walter M.C."/>
            <person name="O'Connor E."/>
            <person name="Balint B."/>
            <person name="Krizsan K."/>
            <person name="Kiss B."/>
            <person name="Hess J."/>
            <person name="Varga T."/>
            <person name="Slot J."/>
            <person name="Riley R."/>
            <person name="Boka B."/>
            <person name="Rigling D."/>
            <person name="Barry K."/>
            <person name="Lee J."/>
            <person name="Mihaltcheva S."/>
            <person name="LaButti K."/>
            <person name="Lipzen A."/>
            <person name="Waldron R."/>
            <person name="Moloney N.M."/>
            <person name="Sperisen C."/>
            <person name="Kredics L."/>
            <person name="Vagvoelgyi C."/>
            <person name="Patrignani A."/>
            <person name="Fitzpatrick D."/>
            <person name="Nagy I."/>
            <person name="Doyle S."/>
            <person name="Anderson J.B."/>
            <person name="Grigoriev I.V."/>
            <person name="Gueldener U."/>
            <person name="Muensterkoetter M."/>
            <person name="Nagy L.G."/>
        </authorList>
    </citation>
    <scope>NUCLEOTIDE SEQUENCE [LARGE SCALE GENOMIC DNA]</scope>
    <source>
        <strain evidence="21">C18/9</strain>
    </source>
</reference>
<dbReference type="OrthoDB" id="204980at2759"/>
<dbReference type="EC" id="3.2.1.1" evidence="4"/>
<keyword evidence="5 15" id="KW-0479">Metal-binding</keyword>
<dbReference type="GO" id="GO:0005509">
    <property type="term" value="F:calcium ion binding"/>
    <property type="evidence" value="ECO:0007669"/>
    <property type="project" value="InterPro"/>
</dbReference>
<evidence type="ECO:0000256" key="12">
    <source>
        <dbReference type="ARBA" id="ARBA00023295"/>
    </source>
</evidence>
<keyword evidence="12" id="KW-0326">Glycosidase</keyword>
<proteinExistence type="inferred from homology"/>
<dbReference type="Gene3D" id="2.60.40.1180">
    <property type="entry name" value="Golgi alpha-mannosidase II"/>
    <property type="match status" value="1"/>
</dbReference>
<gene>
    <name evidence="20" type="ORF">ARMOST_07729</name>
</gene>
<feature type="site" description="Transition state stabilizer" evidence="14">
    <location>
        <position position="324"/>
    </location>
</feature>
<feature type="binding site" evidence="15">
    <location>
        <position position="188"/>
    </location>
    <ligand>
        <name>Ca(2+)</name>
        <dbReference type="ChEBI" id="CHEBI:29108"/>
        <label>1</label>
    </ligand>
</feature>
<feature type="binding site" evidence="15">
    <location>
        <position position="139"/>
    </location>
    <ligand>
        <name>Ca(2+)</name>
        <dbReference type="ChEBI" id="CHEBI:29108"/>
        <label>1</label>
    </ligand>
</feature>
<feature type="binding site" evidence="17">
    <location>
        <position position="324"/>
    </location>
    <ligand>
        <name>substrate</name>
    </ligand>
</feature>
<evidence type="ECO:0000256" key="13">
    <source>
        <dbReference type="PIRSR" id="PIRSR001024-1"/>
    </source>
</evidence>
<evidence type="ECO:0000256" key="5">
    <source>
        <dbReference type="ARBA" id="ARBA00022723"/>
    </source>
</evidence>
<keyword evidence="8 15" id="KW-0106">Calcium</keyword>
<evidence type="ECO:0000256" key="2">
    <source>
        <dbReference type="ARBA" id="ARBA00001913"/>
    </source>
</evidence>
<keyword evidence="6 18" id="KW-0732">Signal</keyword>
<dbReference type="InterPro" id="IPR015340">
    <property type="entry name" value="A_amylase_C_dom"/>
</dbReference>
<feature type="binding site" evidence="15">
    <location>
        <position position="236"/>
    </location>
    <ligand>
        <name>Ca(2+)</name>
        <dbReference type="ChEBI" id="CHEBI:29108"/>
        <label>1</label>
    </ligand>
</feature>
<feature type="active site" description="Nucleophile" evidence="13">
    <location>
        <position position="232"/>
    </location>
</feature>